<dbReference type="GO" id="GO:0006974">
    <property type="term" value="P:DNA damage response"/>
    <property type="evidence" value="ECO:0007669"/>
    <property type="project" value="TreeGrafter"/>
</dbReference>
<accession>A0A0G0Z235</accession>
<evidence type="ECO:0000313" key="4">
    <source>
        <dbReference type="Proteomes" id="UP000033854"/>
    </source>
</evidence>
<evidence type="ECO:0000259" key="2">
    <source>
        <dbReference type="PROSITE" id="PS50165"/>
    </source>
</evidence>
<dbReference type="InterPro" id="IPR036876">
    <property type="entry name" value="UVR_dom_sf"/>
</dbReference>
<proteinExistence type="predicted"/>
<sequence length="397" mass="45450">MYIGKSISVKTRIKQHYEGFQSGTTSAANFIPKTHYLYFKVVNNDLEAVITEANFIKTYQPRYNAITKDGKSNIYIIFTNEPDTKIKIIHATDIQSLELDDYKKQVFGPYTSSKVAETLVKLSRRIFGYCSAPFNSRSRACFNYHLHQCPGACQFFITPKQYHRHLGQIKKFLSGQFVQLNKSLNRQIVVAIKKQNFELANDLKNKIMSLDQALKNQNSSLLLKLSDATDQVQHLIVSSLKHPLLFEPPVRIECYDLAHLQGDNYVGSMSVFINGTPEPSLYRHFNIKGEKRSDPHAMKEIISRRFDHLEWGRPDLLILDGGVPQLSIASSVIPPNIPTIALAKKRETIYFYDNNKVTSLNLNLEDPVLNLLRNIRDEAHRFATTFHIKKRQGSFLA</sequence>
<gene>
    <name evidence="3" type="ORF">UV06_C0005G0018</name>
</gene>
<feature type="domain" description="GIY-YIG" evidence="1">
    <location>
        <begin position="1"/>
        <end position="65"/>
    </location>
</feature>
<dbReference type="Pfam" id="PF01541">
    <property type="entry name" value="GIY-YIG"/>
    <property type="match status" value="1"/>
</dbReference>
<dbReference type="SUPFAM" id="SSF82771">
    <property type="entry name" value="GIY-YIG endonuclease"/>
    <property type="match status" value="1"/>
</dbReference>
<dbReference type="GO" id="GO:0009381">
    <property type="term" value="F:excinuclease ABC activity"/>
    <property type="evidence" value="ECO:0007669"/>
    <property type="project" value="InterPro"/>
</dbReference>
<dbReference type="PROSITE" id="PS50165">
    <property type="entry name" value="UVRC"/>
    <property type="match status" value="1"/>
</dbReference>
<dbReference type="InterPro" id="IPR050066">
    <property type="entry name" value="UvrABC_protein_C"/>
</dbReference>
<dbReference type="PANTHER" id="PTHR30562:SF1">
    <property type="entry name" value="UVRABC SYSTEM PROTEIN C"/>
    <property type="match status" value="1"/>
</dbReference>
<dbReference type="InterPro" id="IPR001162">
    <property type="entry name" value="UvrC_RNase_H_dom"/>
</dbReference>
<dbReference type="PROSITE" id="PS50164">
    <property type="entry name" value="GIY_YIG"/>
    <property type="match status" value="1"/>
</dbReference>
<dbReference type="PANTHER" id="PTHR30562">
    <property type="entry name" value="UVRC/OXIDOREDUCTASE"/>
    <property type="match status" value="1"/>
</dbReference>
<dbReference type="AlphaFoldDB" id="A0A0G0Z235"/>
<comment type="caution">
    <text evidence="3">The sequence shown here is derived from an EMBL/GenBank/DDBJ whole genome shotgun (WGS) entry which is preliminary data.</text>
</comment>
<evidence type="ECO:0000259" key="1">
    <source>
        <dbReference type="PROSITE" id="PS50164"/>
    </source>
</evidence>
<dbReference type="InterPro" id="IPR000305">
    <property type="entry name" value="GIY-YIG_endonuc"/>
</dbReference>
<name>A0A0G0Z235_9BACT</name>
<reference evidence="3 4" key="1">
    <citation type="journal article" date="2015" name="Nature">
        <title>rRNA introns, odd ribosomes, and small enigmatic genomes across a large radiation of phyla.</title>
        <authorList>
            <person name="Brown C.T."/>
            <person name="Hug L.A."/>
            <person name="Thomas B.C."/>
            <person name="Sharon I."/>
            <person name="Castelle C.J."/>
            <person name="Singh A."/>
            <person name="Wilkins M.J."/>
            <person name="Williams K.H."/>
            <person name="Banfield J.F."/>
        </authorList>
    </citation>
    <scope>NUCLEOTIDE SEQUENCE [LARGE SCALE GENOMIC DNA]</scope>
</reference>
<evidence type="ECO:0000313" key="3">
    <source>
        <dbReference type="EMBL" id="KKS42824.1"/>
    </source>
</evidence>
<dbReference type="GO" id="GO:0009380">
    <property type="term" value="C:excinuclease repair complex"/>
    <property type="evidence" value="ECO:0007669"/>
    <property type="project" value="TreeGrafter"/>
</dbReference>
<dbReference type="Pfam" id="PF08459">
    <property type="entry name" value="UvrC_RNaseH_dom"/>
    <property type="match status" value="1"/>
</dbReference>
<feature type="domain" description="UvrC family homology region profile" evidence="2">
    <location>
        <begin position="210"/>
        <end position="333"/>
    </location>
</feature>
<dbReference type="PATRIC" id="fig|1618378.3.peg.598"/>
<dbReference type="Gene3D" id="3.40.1440.10">
    <property type="entry name" value="GIY-YIG endonuclease"/>
    <property type="match status" value="1"/>
</dbReference>
<dbReference type="Gene3D" id="3.30.420.340">
    <property type="entry name" value="UvrC, RNAse H endonuclease domain"/>
    <property type="match status" value="1"/>
</dbReference>
<dbReference type="Proteomes" id="UP000033854">
    <property type="component" value="Unassembled WGS sequence"/>
</dbReference>
<dbReference type="InterPro" id="IPR038476">
    <property type="entry name" value="UvrC_RNase_H_dom_sf"/>
</dbReference>
<dbReference type="SUPFAM" id="SSF46600">
    <property type="entry name" value="C-terminal UvrC-binding domain of UvrB"/>
    <property type="match status" value="1"/>
</dbReference>
<organism evidence="3 4">
    <name type="scientific">Candidatus Collierbacteria bacterium GW2011_GWA2_42_17</name>
    <dbReference type="NCBI Taxonomy" id="1618378"/>
    <lineage>
        <taxon>Bacteria</taxon>
        <taxon>Candidatus Collieribacteriota</taxon>
    </lineage>
</organism>
<protein>
    <submittedName>
        <fullName evidence="3">Excinuclease ABC subunit C</fullName>
    </submittedName>
</protein>
<dbReference type="InterPro" id="IPR035901">
    <property type="entry name" value="GIY-YIG_endonuc_sf"/>
</dbReference>
<dbReference type="EMBL" id="LCDA01000005">
    <property type="protein sequence ID" value="KKS42824.1"/>
    <property type="molecule type" value="Genomic_DNA"/>
</dbReference>